<evidence type="ECO:0000256" key="12">
    <source>
        <dbReference type="ARBA" id="ARBA00023316"/>
    </source>
</evidence>
<keyword evidence="3" id="KW-1003">Cell membrane</keyword>
<evidence type="ECO:0000256" key="9">
    <source>
        <dbReference type="ARBA" id="ARBA00022984"/>
    </source>
</evidence>
<keyword evidence="12" id="KW-0961">Cell wall biogenesis/degradation</keyword>
<gene>
    <name evidence="18" type="ORF">OMES3154_00906</name>
</gene>
<keyword evidence="13" id="KW-0175">Coiled coil</keyword>
<keyword evidence="11 15" id="KW-0472">Membrane</keyword>
<dbReference type="Gene3D" id="3.90.1310.10">
    <property type="entry name" value="Penicillin-binding protein 2a (Domain 2)"/>
    <property type="match status" value="2"/>
</dbReference>
<dbReference type="SUPFAM" id="SSF56519">
    <property type="entry name" value="Penicillin binding protein dimerisation domain"/>
    <property type="match status" value="1"/>
</dbReference>
<dbReference type="Gene3D" id="3.40.710.10">
    <property type="entry name" value="DD-peptidase/beta-lactamase superfamily"/>
    <property type="match status" value="1"/>
</dbReference>
<dbReference type="GO" id="GO:0005886">
    <property type="term" value="C:plasma membrane"/>
    <property type="evidence" value="ECO:0007669"/>
    <property type="project" value="UniProtKB-SubCell"/>
</dbReference>
<feature type="coiled-coil region" evidence="13">
    <location>
        <begin position="92"/>
        <end position="122"/>
    </location>
</feature>
<dbReference type="Pfam" id="PF00905">
    <property type="entry name" value="Transpeptidase"/>
    <property type="match status" value="1"/>
</dbReference>
<feature type="transmembrane region" description="Helical" evidence="15">
    <location>
        <begin position="16"/>
        <end position="36"/>
    </location>
</feature>
<evidence type="ECO:0000256" key="15">
    <source>
        <dbReference type="SAM" id="Phobius"/>
    </source>
</evidence>
<organism evidence="18 19">
    <name type="scientific">Oceanivirga miroungae</name>
    <dbReference type="NCBI Taxonomy" id="1130046"/>
    <lineage>
        <taxon>Bacteria</taxon>
        <taxon>Fusobacteriati</taxon>
        <taxon>Fusobacteriota</taxon>
        <taxon>Fusobacteriia</taxon>
        <taxon>Fusobacteriales</taxon>
        <taxon>Leptotrichiaceae</taxon>
        <taxon>Oceanivirga</taxon>
    </lineage>
</organism>
<dbReference type="GO" id="GO:0071972">
    <property type="term" value="F:peptidoglycan L,D-transpeptidase activity"/>
    <property type="evidence" value="ECO:0007669"/>
    <property type="project" value="TreeGrafter"/>
</dbReference>
<evidence type="ECO:0000256" key="7">
    <source>
        <dbReference type="ARBA" id="ARBA00022801"/>
    </source>
</evidence>
<dbReference type="GO" id="GO:0009252">
    <property type="term" value="P:peptidoglycan biosynthetic process"/>
    <property type="evidence" value="ECO:0007669"/>
    <property type="project" value="UniProtKB-KW"/>
</dbReference>
<dbReference type="NCBIfam" id="TIGR03423">
    <property type="entry name" value="pbp2_mrdA"/>
    <property type="match status" value="1"/>
</dbReference>
<evidence type="ECO:0000259" key="17">
    <source>
        <dbReference type="Pfam" id="PF03717"/>
    </source>
</evidence>
<evidence type="ECO:0000256" key="4">
    <source>
        <dbReference type="ARBA" id="ARBA00022519"/>
    </source>
</evidence>
<evidence type="ECO:0008006" key="20">
    <source>
        <dbReference type="Google" id="ProtNLM"/>
    </source>
</evidence>
<evidence type="ECO:0000256" key="10">
    <source>
        <dbReference type="ARBA" id="ARBA00022989"/>
    </source>
</evidence>
<dbReference type="GO" id="GO:0006508">
    <property type="term" value="P:proteolysis"/>
    <property type="evidence" value="ECO:0007669"/>
    <property type="project" value="UniProtKB-KW"/>
</dbReference>
<evidence type="ECO:0000256" key="8">
    <source>
        <dbReference type="ARBA" id="ARBA00022960"/>
    </source>
</evidence>
<evidence type="ECO:0000256" key="11">
    <source>
        <dbReference type="ARBA" id="ARBA00023136"/>
    </source>
</evidence>
<keyword evidence="7" id="KW-0378">Hydrolase</keyword>
<evidence type="ECO:0000313" key="19">
    <source>
        <dbReference type="Proteomes" id="UP000419017"/>
    </source>
</evidence>
<dbReference type="InterPro" id="IPR050515">
    <property type="entry name" value="Beta-lactam/transpept"/>
</dbReference>
<evidence type="ECO:0000259" key="16">
    <source>
        <dbReference type="Pfam" id="PF00905"/>
    </source>
</evidence>
<dbReference type="GO" id="GO:0008658">
    <property type="term" value="F:penicillin binding"/>
    <property type="evidence" value="ECO:0007669"/>
    <property type="project" value="InterPro"/>
</dbReference>
<evidence type="ECO:0000256" key="13">
    <source>
        <dbReference type="SAM" id="Coils"/>
    </source>
</evidence>
<reference evidence="18 19" key="1">
    <citation type="submission" date="2019-10" db="EMBL/GenBank/DDBJ databases">
        <authorList>
            <person name="Blom J."/>
        </authorList>
    </citation>
    <scope>NUCLEOTIDE SEQUENCE [LARGE SCALE GENOMIC DNA]</scope>
    <source>
        <strain evidence="18 19">ES3154-GLU</strain>
    </source>
</reference>
<feature type="domain" description="Penicillin-binding protein transpeptidase" evidence="16">
    <location>
        <begin position="288"/>
        <end position="610"/>
    </location>
</feature>
<comment type="subcellular location">
    <subcellularLocation>
        <location evidence="2">Cell membrane</location>
    </subcellularLocation>
    <subcellularLocation>
        <location evidence="1">Membrane</location>
        <topology evidence="1">Single-pass membrane protein</topology>
    </subcellularLocation>
</comment>
<dbReference type="GO" id="GO:0009002">
    <property type="term" value="F:serine-type D-Ala-D-Ala carboxypeptidase activity"/>
    <property type="evidence" value="ECO:0007669"/>
    <property type="project" value="InterPro"/>
</dbReference>
<keyword evidence="6 15" id="KW-0812">Transmembrane</keyword>
<dbReference type="InterPro" id="IPR017790">
    <property type="entry name" value="Penicillin-binding_protein_2"/>
</dbReference>
<dbReference type="GO" id="GO:0071555">
    <property type="term" value="P:cell wall organization"/>
    <property type="evidence" value="ECO:0007669"/>
    <property type="project" value="UniProtKB-KW"/>
</dbReference>
<accession>A0A6I8M7Z8</accession>
<dbReference type="AlphaFoldDB" id="A0A6I8M7Z8"/>
<evidence type="ECO:0000256" key="3">
    <source>
        <dbReference type="ARBA" id="ARBA00022475"/>
    </source>
</evidence>
<keyword evidence="5" id="KW-0645">Protease</keyword>
<keyword evidence="19" id="KW-1185">Reference proteome</keyword>
<keyword evidence="10 15" id="KW-1133">Transmembrane helix</keyword>
<dbReference type="SUPFAM" id="SSF56601">
    <property type="entry name" value="beta-lactamase/transpeptidase-like"/>
    <property type="match status" value="1"/>
</dbReference>
<evidence type="ECO:0000256" key="5">
    <source>
        <dbReference type="ARBA" id="ARBA00022670"/>
    </source>
</evidence>
<evidence type="ECO:0000256" key="6">
    <source>
        <dbReference type="ARBA" id="ARBA00022692"/>
    </source>
</evidence>
<feature type="domain" description="Penicillin-binding protein dimerisation" evidence="17">
    <location>
        <begin position="60"/>
        <end position="253"/>
    </location>
</feature>
<proteinExistence type="predicted"/>
<name>A0A6I8M7Z8_9FUSO</name>
<keyword evidence="8" id="KW-0133">Cell shape</keyword>
<dbReference type="EMBL" id="CABWIB010000001">
    <property type="protein sequence ID" value="VWL85621.1"/>
    <property type="molecule type" value="Genomic_DNA"/>
</dbReference>
<dbReference type="InterPro" id="IPR001460">
    <property type="entry name" value="PCN-bd_Tpept"/>
</dbReference>
<dbReference type="Gene3D" id="1.10.10.1230">
    <property type="entry name" value="Penicillin-binding protein, N-terminal non-catalytic domain, head sub-domain"/>
    <property type="match status" value="1"/>
</dbReference>
<dbReference type="GO" id="GO:0008360">
    <property type="term" value="P:regulation of cell shape"/>
    <property type="evidence" value="ECO:0007669"/>
    <property type="project" value="UniProtKB-KW"/>
</dbReference>
<protein>
    <recommendedName>
        <fullName evidence="20">Penicillin-binding protein 2</fullName>
    </recommendedName>
</protein>
<dbReference type="Proteomes" id="UP000419017">
    <property type="component" value="Unassembled WGS sequence"/>
</dbReference>
<dbReference type="PANTHER" id="PTHR30627">
    <property type="entry name" value="PEPTIDOGLYCAN D,D-TRANSPEPTIDASE"/>
    <property type="match status" value="1"/>
</dbReference>
<dbReference type="InterPro" id="IPR012338">
    <property type="entry name" value="Beta-lactam/transpept-like"/>
</dbReference>
<evidence type="ECO:0000256" key="14">
    <source>
        <dbReference type="SAM" id="MobiDB-lite"/>
    </source>
</evidence>
<feature type="region of interest" description="Disordered" evidence="14">
    <location>
        <begin position="617"/>
        <end position="640"/>
    </location>
</feature>
<evidence type="ECO:0000256" key="1">
    <source>
        <dbReference type="ARBA" id="ARBA00004167"/>
    </source>
</evidence>
<dbReference type="InterPro" id="IPR005311">
    <property type="entry name" value="PBP_dimer"/>
</dbReference>
<dbReference type="InterPro" id="IPR036138">
    <property type="entry name" value="PBP_dimer_sf"/>
</dbReference>
<keyword evidence="4" id="KW-0997">Cell inner membrane</keyword>
<keyword evidence="9" id="KW-0573">Peptidoglycan synthesis</keyword>
<dbReference type="PANTHER" id="PTHR30627:SF2">
    <property type="entry name" value="PEPTIDOGLYCAN D,D-TRANSPEPTIDASE MRDA"/>
    <property type="match status" value="1"/>
</dbReference>
<feature type="compositionally biased region" description="Basic and acidic residues" evidence="14">
    <location>
        <begin position="617"/>
        <end position="627"/>
    </location>
</feature>
<sequence>MNLKREIDEENESKRYISFILIVAFIFSLLIIRLFYLQILKEDYYKEKVIKNSFREEILKPTRGKIYDKNGELLADNRTGYKLVYKNTPEISRKERNILSKLEDNELNLEEQTNKIKVLYKDILKISEMTNLSYKKVLEIFYSKTPNRFTHEIIIEDDIDVKKALIQAENIDSENIDIVEYSKRKYVEDDLASHVVGYVKNISDDEYEELKDKGYAPDDLIGKKGIEKQYDLELKGKEGQTLVEIDAKGNIIDIVNELKPVKGNDVYLSIDKNIQKKMTEYMKDTSATFIAMNVKTGKIITFISSPEIDSNKLSSKINGKEWSEIVNSKMTPLLNKGIAGLYPPGSTFKPVTGLAILEANVSPDLEILSTGRFEYGGVTFKDSHRLGHGLTNFNKAMEESVNTYFYDLSLKIPRSDFLDVASEFGVGKKTGIDIPGENSGLLPTPEWKKRRFSNRKLNIWLPGDTINMSIGQGYLLLTPIQVLMIYEAIANNGVQMKPSLVSKFVDSNDKVIEIKPEVLRKLEIDSKNLEILKKSLELPVKGKHGTAHVLNLDYVDVSAKTGTAQNSNINNHSWIAGYFPSKDPEVVFVSFVEEGGYGAIAAGRQAKKFIEEYYGKGNENGKEDKGIQKASKPNSDAKVE</sequence>
<dbReference type="RefSeq" id="WP_156683600.1">
    <property type="nucleotide sequence ID" value="NZ_CABWIB010000001.1"/>
</dbReference>
<dbReference type="Pfam" id="PF03717">
    <property type="entry name" value="PBP_dimer"/>
    <property type="match status" value="1"/>
</dbReference>
<evidence type="ECO:0000256" key="2">
    <source>
        <dbReference type="ARBA" id="ARBA00004236"/>
    </source>
</evidence>
<evidence type="ECO:0000313" key="18">
    <source>
        <dbReference type="EMBL" id="VWL85621.1"/>
    </source>
</evidence>